<evidence type="ECO:0000259" key="8">
    <source>
        <dbReference type="Pfam" id="PF22672"/>
    </source>
</evidence>
<dbReference type="FunFam" id="1.10.1900.40:FF:000001">
    <property type="entry name" value="Erythrocyte membrane protein 1"/>
    <property type="match status" value="1"/>
</dbReference>
<dbReference type="InterPro" id="IPR042202">
    <property type="entry name" value="Duffy-ag-bd_sf"/>
</dbReference>
<dbReference type="FunFam" id="1.20.58.830:FF:000021">
    <property type="entry name" value="Erythrocyte membrane protein 1, PfEMP1"/>
    <property type="match status" value="1"/>
</dbReference>
<dbReference type="InterPro" id="IPR004258">
    <property type="entry name" value="DBL"/>
</dbReference>
<dbReference type="InterPro" id="IPR029211">
    <property type="entry name" value="PfEMP1_ATS"/>
</dbReference>
<dbReference type="SUPFAM" id="SSF140924">
    <property type="entry name" value="Duffy binding domain-like"/>
    <property type="match status" value="4"/>
</dbReference>
<dbReference type="Pfam" id="PF15447">
    <property type="entry name" value="NTS"/>
    <property type="match status" value="1"/>
</dbReference>
<dbReference type="GO" id="GO:0046789">
    <property type="term" value="F:host cell surface receptor binding"/>
    <property type="evidence" value="ECO:0007669"/>
    <property type="project" value="InterPro"/>
</dbReference>
<feature type="domain" description="Plasmodium falciparum erythrocyte membrane protein 1 acidic terminal segment" evidence="5">
    <location>
        <begin position="1655"/>
        <end position="1880"/>
    </location>
</feature>
<feature type="domain" description="PfEMP1 CIDRalpha1" evidence="7">
    <location>
        <begin position="505"/>
        <end position="557"/>
    </location>
</feature>
<dbReference type="Gene3D" id="1.20.58.830">
    <property type="match status" value="3"/>
</dbReference>
<evidence type="ECO:0000313" key="10">
    <source>
        <dbReference type="Proteomes" id="UP000030697"/>
    </source>
</evidence>
<feature type="domain" description="Duffy-antigen binding" evidence="4">
    <location>
        <begin position="110"/>
        <end position="296"/>
    </location>
</feature>
<dbReference type="Pfam" id="PF03011">
    <property type="entry name" value="PFEMP"/>
    <property type="match status" value="1"/>
</dbReference>
<evidence type="ECO:0000313" key="9">
    <source>
        <dbReference type="EMBL" id="EWC77218.1"/>
    </source>
</evidence>
<dbReference type="Gene3D" id="1.20.58.1930">
    <property type="match status" value="1"/>
</dbReference>
<evidence type="ECO:0000256" key="2">
    <source>
        <dbReference type="SAM" id="MobiDB-lite"/>
    </source>
</evidence>
<sequence length="1885" mass="218973">MGPKPAVTDYSKATSAKEVFDEIGEQIQQKVYNSAIDYINELKGYLNNVKFSNGETVTTHNACKLDHTHDTTVSWGESYPCEKRSSDRFSDEGRSQCSTSRISGNNNHFGACAPYRKLQLCDYNLEKITDTNVTNTHNLLVDVLLAAKHEGESIIDNYPSDHHNKEGICTALARSFADIGDIVRGKDLYIGNRNEKEKVKLQNNLKSIFQKIYGELRNSDAIERYKDGSGNFFKLREDWWNINRKKVWDAITCGAPNNAEYFRNTCSNGEKPTGGKCHCIDQTVPTYFDYVPQYLRWFEEWAEDFCRKKKKKVENLEKSCRGTDSSGNERYCSRNGYDCEETIREIELLRMGKQCTNCLYACNRYVEWMDNKKKEFEKQKKKCQREIYGNNESQGSSSDKINNLYYDDFYKELKQKYSRIEKFLRLLNQDAKCKNLENDEENKVDFTNTDDNDDKNKTFSGSQYCKPCPQCGVDCYNKACTPRDINDAKCRSSQKYIPTNNAEETDIKVLSSGEKREDIIQKLKDFCVASDMSKLTEEWKCYYEDKEKGACLLENKKDDKGTQKQKSFYDFFTYWVAHMLKDSEDWKTKLSKCLKYNKKQCISKCNGKCDCYKRWVEQKQKEWDEIKQHYEKQDDLPLGGHYVILEGVLELEFSEDITKAYSDPEQMEKIRKILEKKKKEREADPSKDKTIIDFLLDHEKEEAEECLEIHEDEDEGVGDGDDECDADHEETHDNVRYNPCSGGTHYAMANKVAADMHLEARQQLGSRAGGRKTLRADASQGHYNGNGNVKNLNGEICSIDEKYSNAESNKSKDPCNNKGVRFKIEEVWKNARENGKVIGVYLPPRREHMCTSNLERLDDGSVTKGGKAMHLLLGDVILTAKMDADEIIKRYKDQNNIQLTDRKHLETICRAVRYSFADLGDIIRGRDMWENGEAKQLQNDLETIFEKIKRELNSTNKDTSKYSSDDEKIKPPYKLLREDWWTANRRQVWKAMQCALKGEKINCGATPYDDYIPQRLRWMTEWAEWFCKMQKEEYDELERTCRKCKEKGDKECTKETQECALCKAACDKYKEEIEKWNEQWRKISDKYNLLYLQARIVRAGTVLGDDDPDYQQVVHFFKELQKANGVNTPTVATSSRAKRDTSDLSKKDVYSSAEGYVHQEAYIGDCKEQYVFCEKKHGDTSSTATNNGKYAFKHPPKGYEKACSCEDYYKAADPQDDACTIVEKLLKDKNEISEIDICKKNQDEQWKCGDTSLVKDEGVCMPPRRQNLCVHYLTKLRDDAKEEDLREAFIKCAAAETFLSLQYYNSNNVHDTELLDSVIFIKCAAAETFLSLQYYNSNNVHDTELLDSVIIPPEFLRFMFYTFGDYRDLCLGKNIVNDMSDVESKIKGVFSKPHGKSPDGLTREYWWNEYGSQIWKGMLCALSYDTTKKKMDPDVQKELNSTYNYHILKNHLENFAERPTFLRWFTEWSDEFCQEQKKEYSKLVEGCKEYECNGENVETHKKEQCTQACTTYKEFITKWKGYYDKQSEKYFEDNKEKTFEYTSAKDDVNSSSHAYEYLKKALQNLCPDGSCNCMEQTSEQHKDATDASSAHIAHMPASLDDVPHDYKNKCTCPVGPPPLPPVDPIPKKEEKPSATKRRKPRQPKEIDFPTPALKNAISGDIPLNTQPNTLYFNKPEEKPFIMSIHDRNLYSGEEYSYNVNMVNSMNDIPINRDNNVYSGIDLINDALNGDYDIYDEMLKRKENELFGTNHPKHTNTHNVTKSSNSDPIMNQLDLLHKWLDRHRDMCEKWNNKEEVLDKLKEKWENETHSDNIPSDKNINSDNIPTNNRPSDIHTSDNNKTLNTDVSIQIHMDNPKPINQFNNMDTILEDLDKYNEPYYDYKLKWM</sequence>
<dbReference type="Gene3D" id="1.10.1900.40">
    <property type="entry name" value="Acidic terminal segments, variant surface antigen of PfEMP1"/>
    <property type="match status" value="1"/>
</dbReference>
<feature type="coiled-coil region" evidence="1">
    <location>
        <begin position="1027"/>
        <end position="1086"/>
    </location>
</feature>
<evidence type="ECO:0000259" key="5">
    <source>
        <dbReference type="Pfam" id="PF15445"/>
    </source>
</evidence>
<dbReference type="GO" id="GO:0016020">
    <property type="term" value="C:membrane"/>
    <property type="evidence" value="ECO:0007669"/>
    <property type="project" value="InterPro"/>
</dbReference>
<feature type="compositionally biased region" description="Pro residues" evidence="2">
    <location>
        <begin position="1614"/>
        <end position="1624"/>
    </location>
</feature>
<organism evidence="9 10">
    <name type="scientific">Plasmodium falciparum UGT5.1</name>
    <dbReference type="NCBI Taxonomy" id="1237627"/>
    <lineage>
        <taxon>Eukaryota</taxon>
        <taxon>Sar</taxon>
        <taxon>Alveolata</taxon>
        <taxon>Apicomplexa</taxon>
        <taxon>Aconoidasida</taxon>
        <taxon>Haemosporida</taxon>
        <taxon>Plasmodiidae</taxon>
        <taxon>Plasmodium</taxon>
        <taxon>Plasmodium (Laverania)</taxon>
    </lineage>
</organism>
<feature type="domain" description="Duffy-antigen binding" evidence="4">
    <location>
        <begin position="839"/>
        <end position="1017"/>
    </location>
</feature>
<dbReference type="Pfam" id="PF21807">
    <property type="entry name" value="PfEMP1_CIDRalpha1_dom"/>
    <property type="match status" value="1"/>
</dbReference>
<feature type="region of interest" description="Disordered" evidence="2">
    <location>
        <begin position="1806"/>
        <end position="1837"/>
    </location>
</feature>
<name>W7JQB1_PLAFA</name>
<feature type="region of interest" description="Disordered" evidence="2">
    <location>
        <begin position="1746"/>
        <end position="1766"/>
    </location>
</feature>
<feature type="domain" description="Duffy-antigen binding" evidence="4">
    <location>
        <begin position="1320"/>
        <end position="1493"/>
    </location>
</feature>
<evidence type="ECO:0000256" key="1">
    <source>
        <dbReference type="SAM" id="Coils"/>
    </source>
</evidence>
<accession>W7JQB1</accession>
<dbReference type="Pfam" id="PF05424">
    <property type="entry name" value="Duffy_binding"/>
    <property type="match status" value="4"/>
</dbReference>
<feature type="domain" description="Duffy-binding-like" evidence="3">
    <location>
        <begin position="571"/>
        <end position="713"/>
    </location>
</feature>
<evidence type="ECO:0000259" key="6">
    <source>
        <dbReference type="Pfam" id="PF15447"/>
    </source>
</evidence>
<dbReference type="Pfam" id="PF15445">
    <property type="entry name" value="ATS"/>
    <property type="match status" value="1"/>
</dbReference>
<feature type="region of interest" description="Disordered" evidence="2">
    <location>
        <begin position="1610"/>
        <end position="1652"/>
    </location>
</feature>
<dbReference type="Proteomes" id="UP000030697">
    <property type="component" value="Unassembled WGS sequence"/>
</dbReference>
<evidence type="ECO:0000259" key="4">
    <source>
        <dbReference type="Pfam" id="PF05424"/>
    </source>
</evidence>
<feature type="domain" description="Duffy-binding-like" evidence="8">
    <location>
        <begin position="300"/>
        <end position="460"/>
    </location>
</feature>
<dbReference type="InterPro" id="IPR054595">
    <property type="entry name" value="DBL_C"/>
</dbReference>
<evidence type="ECO:0008006" key="11">
    <source>
        <dbReference type="Google" id="ProtNLM"/>
    </source>
</evidence>
<feature type="compositionally biased region" description="Polar residues" evidence="2">
    <location>
        <begin position="1756"/>
        <end position="1766"/>
    </location>
</feature>
<proteinExistence type="predicted"/>
<keyword evidence="1" id="KW-0175">Coiled coil</keyword>
<dbReference type="EMBL" id="KE124519">
    <property type="protein sequence ID" value="EWC77218.1"/>
    <property type="molecule type" value="Genomic_DNA"/>
</dbReference>
<protein>
    <recommendedName>
        <fullName evidence="11">Erythrocyte membrane protein 1</fullName>
    </recommendedName>
</protein>
<feature type="compositionally biased region" description="Polar residues" evidence="2">
    <location>
        <begin position="1810"/>
        <end position="1829"/>
    </location>
</feature>
<feature type="domain" description="Duffy-antigen binding" evidence="4">
    <location>
        <begin position="1258"/>
        <end position="1310"/>
    </location>
</feature>
<dbReference type="FunFam" id="1.20.58.830:FF:000005">
    <property type="entry name" value="Erythrocyte membrane protein 1, PfEMP1"/>
    <property type="match status" value="1"/>
</dbReference>
<dbReference type="InterPro" id="IPR029210">
    <property type="entry name" value="PfEMP1_NTS"/>
</dbReference>
<feature type="domain" description="Plasmodium falciparum erythrocyte membrane protein-1 N-terminal segment" evidence="6">
    <location>
        <begin position="15"/>
        <end position="48"/>
    </location>
</feature>
<dbReference type="InterPro" id="IPR049158">
    <property type="entry name" value="PfEMP1_CIDRalpha1_dom"/>
</dbReference>
<evidence type="ECO:0000259" key="3">
    <source>
        <dbReference type="Pfam" id="PF03011"/>
    </source>
</evidence>
<gene>
    <name evidence="9" type="ORF">C923_02114</name>
</gene>
<dbReference type="Pfam" id="PF22672">
    <property type="entry name" value="DBL_C"/>
    <property type="match status" value="1"/>
</dbReference>
<reference evidence="9 10" key="1">
    <citation type="submission" date="2013-02" db="EMBL/GenBank/DDBJ databases">
        <title>The Genome Sequence of Plasmodium falciparum UGT5.1.</title>
        <authorList>
            <consortium name="The Broad Institute Genome Sequencing Platform"/>
            <consortium name="The Broad Institute Genome Sequencing Center for Infectious Disease"/>
            <person name="Neafsey D."/>
            <person name="Cheeseman I."/>
            <person name="Volkman S."/>
            <person name="Adams J."/>
            <person name="Walker B."/>
            <person name="Young S.K."/>
            <person name="Zeng Q."/>
            <person name="Gargeya S."/>
            <person name="Fitzgerald M."/>
            <person name="Haas B."/>
            <person name="Abouelleil A."/>
            <person name="Alvarado L."/>
            <person name="Arachchi H.M."/>
            <person name="Berlin A.M."/>
            <person name="Chapman S.B."/>
            <person name="Dewar J."/>
            <person name="Goldberg J."/>
            <person name="Griggs A."/>
            <person name="Gujja S."/>
            <person name="Hansen M."/>
            <person name="Howarth C."/>
            <person name="Imamovic A."/>
            <person name="Larimer J."/>
            <person name="McCowan C."/>
            <person name="Murphy C."/>
            <person name="Neiman D."/>
            <person name="Pearson M."/>
            <person name="Priest M."/>
            <person name="Roberts A."/>
            <person name="Saif S."/>
            <person name="Shea T."/>
            <person name="Sisk P."/>
            <person name="Sykes S."/>
            <person name="Wortman J."/>
            <person name="Nusbaum C."/>
            <person name="Birren B."/>
        </authorList>
    </citation>
    <scope>NUCLEOTIDE SEQUENCE [LARGE SCALE GENOMIC DNA]</scope>
    <source>
        <strain evidence="9 10">UGT5.1</strain>
    </source>
</reference>
<dbReference type="Gene3D" id="1.20.1310.20">
    <property type="entry name" value="Duffy-antigen binding domain"/>
    <property type="match status" value="3"/>
</dbReference>
<dbReference type="InterPro" id="IPR044932">
    <property type="entry name" value="PfEMP1_ATS_sf"/>
</dbReference>
<evidence type="ECO:0000259" key="7">
    <source>
        <dbReference type="Pfam" id="PF21807"/>
    </source>
</evidence>
<dbReference type="InterPro" id="IPR008602">
    <property type="entry name" value="Duffy-antigen-binding"/>
</dbReference>